<dbReference type="PROSITE" id="PS51257">
    <property type="entry name" value="PROKAR_LIPOPROTEIN"/>
    <property type="match status" value="1"/>
</dbReference>
<dbReference type="AlphaFoldDB" id="A0A517TF90"/>
<name>A0A517TF90_9PLAN</name>
<dbReference type="KEGG" id="chya:V22_43130"/>
<evidence type="ECO:0000313" key="1">
    <source>
        <dbReference type="EMBL" id="QDT67041.1"/>
    </source>
</evidence>
<protein>
    <recommendedName>
        <fullName evidence="3">Nickel uptake substrate-specific transmembrane region</fullName>
    </recommendedName>
</protein>
<evidence type="ECO:0008006" key="3">
    <source>
        <dbReference type="Google" id="ProtNLM"/>
    </source>
</evidence>
<keyword evidence="2" id="KW-1185">Reference proteome</keyword>
<proteinExistence type="predicted"/>
<evidence type="ECO:0000313" key="2">
    <source>
        <dbReference type="Proteomes" id="UP000319976"/>
    </source>
</evidence>
<dbReference type="OrthoDB" id="289094at2"/>
<dbReference type="Proteomes" id="UP000319976">
    <property type="component" value="Chromosome"/>
</dbReference>
<dbReference type="RefSeq" id="WP_145266670.1">
    <property type="nucleotide sequence ID" value="NZ_CP036316.1"/>
</dbReference>
<sequence length="130" mass="13911">MRYAIFCQYLIILACVGCGSDGPTQYAINGEISYGGKPVPAGIIRFQPDRNAGNDWKASVGEIHDGKYDIASSNGVIGGAYLIYVFGHDGVPFEDSEGTNPLGKPLFETHEQKADLQKASTTLDITIPAN</sequence>
<accession>A0A517TF90</accession>
<organism evidence="1 2">
    <name type="scientific">Calycomorphotria hydatis</name>
    <dbReference type="NCBI Taxonomy" id="2528027"/>
    <lineage>
        <taxon>Bacteria</taxon>
        <taxon>Pseudomonadati</taxon>
        <taxon>Planctomycetota</taxon>
        <taxon>Planctomycetia</taxon>
        <taxon>Planctomycetales</taxon>
        <taxon>Planctomycetaceae</taxon>
        <taxon>Calycomorphotria</taxon>
    </lineage>
</organism>
<gene>
    <name evidence="1" type="ORF">V22_43130</name>
</gene>
<dbReference type="EMBL" id="CP036316">
    <property type="protein sequence ID" value="QDT67041.1"/>
    <property type="molecule type" value="Genomic_DNA"/>
</dbReference>
<reference evidence="1 2" key="1">
    <citation type="submission" date="2019-02" db="EMBL/GenBank/DDBJ databases">
        <title>Deep-cultivation of Planctomycetes and their phenomic and genomic characterization uncovers novel biology.</title>
        <authorList>
            <person name="Wiegand S."/>
            <person name="Jogler M."/>
            <person name="Boedeker C."/>
            <person name="Pinto D."/>
            <person name="Vollmers J."/>
            <person name="Rivas-Marin E."/>
            <person name="Kohn T."/>
            <person name="Peeters S.H."/>
            <person name="Heuer A."/>
            <person name="Rast P."/>
            <person name="Oberbeckmann S."/>
            <person name="Bunk B."/>
            <person name="Jeske O."/>
            <person name="Meyerdierks A."/>
            <person name="Storesund J.E."/>
            <person name="Kallscheuer N."/>
            <person name="Luecker S."/>
            <person name="Lage O.M."/>
            <person name="Pohl T."/>
            <person name="Merkel B.J."/>
            <person name="Hornburger P."/>
            <person name="Mueller R.-W."/>
            <person name="Bruemmer F."/>
            <person name="Labrenz M."/>
            <person name="Spormann A.M."/>
            <person name="Op den Camp H."/>
            <person name="Overmann J."/>
            <person name="Amann R."/>
            <person name="Jetten M.S.M."/>
            <person name="Mascher T."/>
            <person name="Medema M.H."/>
            <person name="Devos D.P."/>
            <person name="Kaster A.-K."/>
            <person name="Ovreas L."/>
            <person name="Rohde M."/>
            <person name="Galperin M.Y."/>
            <person name="Jogler C."/>
        </authorList>
    </citation>
    <scope>NUCLEOTIDE SEQUENCE [LARGE SCALE GENOMIC DNA]</scope>
    <source>
        <strain evidence="1 2">V22</strain>
    </source>
</reference>